<accession>A0A6A6ZHQ5</accession>
<organism evidence="2 3">
    <name type="scientific">Ophiobolus disseminans</name>
    <dbReference type="NCBI Taxonomy" id="1469910"/>
    <lineage>
        <taxon>Eukaryota</taxon>
        <taxon>Fungi</taxon>
        <taxon>Dikarya</taxon>
        <taxon>Ascomycota</taxon>
        <taxon>Pezizomycotina</taxon>
        <taxon>Dothideomycetes</taxon>
        <taxon>Pleosporomycetidae</taxon>
        <taxon>Pleosporales</taxon>
        <taxon>Pleosporineae</taxon>
        <taxon>Phaeosphaeriaceae</taxon>
        <taxon>Ophiobolus</taxon>
    </lineage>
</organism>
<keyword evidence="3" id="KW-1185">Reference proteome</keyword>
<proteinExistence type="predicted"/>
<feature type="compositionally biased region" description="Basic and acidic residues" evidence="1">
    <location>
        <begin position="322"/>
        <end position="332"/>
    </location>
</feature>
<sequence>MSSNHSRNGSDESNVTSMSFILEHVLQYPSSYEIPLRTMYTLNCVPRSQPLTKDLSRAQTPNGNSGNASPVTGQMAWTGAETAAMSFTSQLMTHLNSLPTQPSSLPPAFIVNFVNRCFHVSLQLVDFPQALTALDYLRDLENRRRKEMVAAFERVHIYPDTYDSDMENMAEKFPGIALWVRNVEGKNRKAESYYAQLWLGLRRWIMINELSMEPFNKLNCMGMLNTLLPPIQSHAKLPSPLVDAQAVKDERDGFFEYIRLVQKGGPKVLQPILNMNRGPDEETGWPAVQRIVDKYTKVAKQMIDDCLSTAGPESFERYTDEYKTGKREKKDSGISFGSKRRPSVGSSMHEQQVPEPMPTFTIVNKGPSTLERITREFRRMRVKPRPEIEEIVQMKQPSAAVVAPQPADSTGRKTLKKARSLASLKFGNGSSLSLASRKGSESHPSFNPKEMQKHRMLYEQSVNKK</sequence>
<gene>
    <name evidence="2" type="ORF">CC86DRAFT_127531</name>
</gene>
<name>A0A6A6ZHQ5_9PLEO</name>
<feature type="region of interest" description="Disordered" evidence="1">
    <location>
        <begin position="53"/>
        <end position="73"/>
    </location>
</feature>
<dbReference type="Proteomes" id="UP000799424">
    <property type="component" value="Unassembled WGS sequence"/>
</dbReference>
<reference evidence="2" key="1">
    <citation type="journal article" date="2020" name="Stud. Mycol.">
        <title>101 Dothideomycetes genomes: a test case for predicting lifestyles and emergence of pathogens.</title>
        <authorList>
            <person name="Haridas S."/>
            <person name="Albert R."/>
            <person name="Binder M."/>
            <person name="Bloem J."/>
            <person name="Labutti K."/>
            <person name="Salamov A."/>
            <person name="Andreopoulos B."/>
            <person name="Baker S."/>
            <person name="Barry K."/>
            <person name="Bills G."/>
            <person name="Bluhm B."/>
            <person name="Cannon C."/>
            <person name="Castanera R."/>
            <person name="Culley D."/>
            <person name="Daum C."/>
            <person name="Ezra D."/>
            <person name="Gonzalez J."/>
            <person name="Henrissat B."/>
            <person name="Kuo A."/>
            <person name="Liang C."/>
            <person name="Lipzen A."/>
            <person name="Lutzoni F."/>
            <person name="Magnuson J."/>
            <person name="Mondo S."/>
            <person name="Nolan M."/>
            <person name="Ohm R."/>
            <person name="Pangilinan J."/>
            <person name="Park H.-J."/>
            <person name="Ramirez L."/>
            <person name="Alfaro M."/>
            <person name="Sun H."/>
            <person name="Tritt A."/>
            <person name="Yoshinaga Y."/>
            <person name="Zwiers L.-H."/>
            <person name="Turgeon B."/>
            <person name="Goodwin S."/>
            <person name="Spatafora J."/>
            <person name="Crous P."/>
            <person name="Grigoriev I."/>
        </authorList>
    </citation>
    <scope>NUCLEOTIDE SEQUENCE</scope>
    <source>
        <strain evidence="2">CBS 113818</strain>
    </source>
</reference>
<evidence type="ECO:0000313" key="3">
    <source>
        <dbReference type="Proteomes" id="UP000799424"/>
    </source>
</evidence>
<dbReference type="AlphaFoldDB" id="A0A6A6ZHQ5"/>
<evidence type="ECO:0000313" key="2">
    <source>
        <dbReference type="EMBL" id="KAF2819747.1"/>
    </source>
</evidence>
<feature type="region of interest" description="Disordered" evidence="1">
    <location>
        <begin position="428"/>
        <end position="465"/>
    </location>
</feature>
<dbReference type="OrthoDB" id="3533623at2759"/>
<protein>
    <submittedName>
        <fullName evidence="2">Uncharacterized protein</fullName>
    </submittedName>
</protein>
<evidence type="ECO:0000256" key="1">
    <source>
        <dbReference type="SAM" id="MobiDB-lite"/>
    </source>
</evidence>
<dbReference type="EMBL" id="MU006243">
    <property type="protein sequence ID" value="KAF2819747.1"/>
    <property type="molecule type" value="Genomic_DNA"/>
</dbReference>
<feature type="compositionally biased region" description="Polar residues" evidence="1">
    <location>
        <begin position="57"/>
        <end position="72"/>
    </location>
</feature>
<feature type="region of interest" description="Disordered" evidence="1">
    <location>
        <begin position="322"/>
        <end position="352"/>
    </location>
</feature>